<reference evidence="2 3" key="1">
    <citation type="submission" date="2021-07" db="EMBL/GenBank/DDBJ databases">
        <title>A novel phosphonate cluster across the Pantoea species complex is important for pathogenicity in onion.</title>
        <authorList>
            <person name="Zhao M."/>
            <person name="Stice S."/>
            <person name="Shin G.Y."/>
            <person name="Coutinho T."/>
            <person name="Gitaitis R."/>
            <person name="Kvitko B."/>
            <person name="Dutta B."/>
        </authorList>
    </citation>
    <scope>NUCLEOTIDE SEQUENCE [LARGE SCALE GENOMIC DNA]</scope>
    <source>
        <strain evidence="2 3">BD 382</strain>
    </source>
</reference>
<comment type="caution">
    <text evidence="2">The sequence shown here is derived from an EMBL/GenBank/DDBJ whole genome shotgun (WGS) entry which is preliminary data.</text>
</comment>
<name>A0ABS6VF71_9GAMM</name>
<dbReference type="RefSeq" id="WP_218995490.1">
    <property type="nucleotide sequence ID" value="NZ_CP125959.1"/>
</dbReference>
<evidence type="ECO:0000313" key="2">
    <source>
        <dbReference type="EMBL" id="MBW1257963.1"/>
    </source>
</evidence>
<keyword evidence="1" id="KW-1133">Transmembrane helix</keyword>
<feature type="transmembrane region" description="Helical" evidence="1">
    <location>
        <begin position="12"/>
        <end position="35"/>
    </location>
</feature>
<keyword evidence="1" id="KW-0812">Transmembrane</keyword>
<protein>
    <submittedName>
        <fullName evidence="2">Protein MgtR</fullName>
    </submittedName>
</protein>
<dbReference type="GeneID" id="99739016"/>
<proteinExistence type="predicted"/>
<keyword evidence="3" id="KW-1185">Reference proteome</keyword>
<dbReference type="EMBL" id="JAHVXZ010000005">
    <property type="protein sequence ID" value="MBW1257963.1"/>
    <property type="molecule type" value="Genomic_DNA"/>
</dbReference>
<keyword evidence="1" id="KW-0472">Membrane</keyword>
<evidence type="ECO:0000256" key="1">
    <source>
        <dbReference type="SAM" id="Phobius"/>
    </source>
</evidence>
<dbReference type="InterPro" id="IPR049815">
    <property type="entry name" value="MgtR-like"/>
</dbReference>
<evidence type="ECO:0000313" key="3">
    <source>
        <dbReference type="Proteomes" id="UP001197236"/>
    </source>
</evidence>
<accession>A0ABS6VF71</accession>
<dbReference type="NCBIfam" id="NF033229">
    <property type="entry name" value="small_MgtR"/>
    <property type="match status" value="1"/>
</dbReference>
<gene>
    <name evidence="2" type="primary">mgtR</name>
    <name evidence="2" type="ORF">KYI95_12290</name>
</gene>
<sequence length="37" mass="4226">MTRKPLMNRSPENAIALIFLLIGLTVMVLGIWQILMQ</sequence>
<dbReference type="Proteomes" id="UP001197236">
    <property type="component" value="Unassembled WGS sequence"/>
</dbReference>
<organism evidence="2 3">
    <name type="scientific">Pantoea allii</name>
    <dbReference type="NCBI Taxonomy" id="574096"/>
    <lineage>
        <taxon>Bacteria</taxon>
        <taxon>Pseudomonadati</taxon>
        <taxon>Pseudomonadota</taxon>
        <taxon>Gammaproteobacteria</taxon>
        <taxon>Enterobacterales</taxon>
        <taxon>Erwiniaceae</taxon>
        <taxon>Pantoea</taxon>
    </lineage>
</organism>